<keyword evidence="1" id="KW-1185">Reference proteome</keyword>
<organism evidence="1 2">
    <name type="scientific">Steinernema glaseri</name>
    <dbReference type="NCBI Taxonomy" id="37863"/>
    <lineage>
        <taxon>Eukaryota</taxon>
        <taxon>Metazoa</taxon>
        <taxon>Ecdysozoa</taxon>
        <taxon>Nematoda</taxon>
        <taxon>Chromadorea</taxon>
        <taxon>Rhabditida</taxon>
        <taxon>Tylenchina</taxon>
        <taxon>Panagrolaimomorpha</taxon>
        <taxon>Strongyloidoidea</taxon>
        <taxon>Steinernematidae</taxon>
        <taxon>Steinernema</taxon>
    </lineage>
</organism>
<evidence type="ECO:0000313" key="2">
    <source>
        <dbReference type="WBParaSite" id="L893_g4612.t1"/>
    </source>
</evidence>
<accession>A0A1I8ADV9</accession>
<evidence type="ECO:0000313" key="1">
    <source>
        <dbReference type="Proteomes" id="UP000095287"/>
    </source>
</evidence>
<reference evidence="2" key="1">
    <citation type="submission" date="2016-11" db="UniProtKB">
        <authorList>
            <consortium name="WormBaseParasite"/>
        </authorList>
    </citation>
    <scope>IDENTIFICATION</scope>
</reference>
<name>A0A1I8ADV9_9BILA</name>
<protein>
    <submittedName>
        <fullName evidence="2">Mini-chromosome maintenance complex-binding protein</fullName>
    </submittedName>
</protein>
<dbReference type="AlphaFoldDB" id="A0A1I8ADV9"/>
<proteinExistence type="predicted"/>
<sequence length="269" mass="31234">MDRVPICFIEEVLLQLADTPRFMDRKYPSMWGEVADMKLAREKADLYIYLESKEQAYFCVDDDDGPVELDCIGQFVFVKIRVTDDRDDDFNTRELPEFHPLTEKNFKLLHNVIRKPFPSDLDLDFLTYPIHPLVQRLCMAIPRVAKLDLSSQGPLSMDTLTRSIERETLSHLSCYIDMHVTKEMLPVLLRFAAFEKMKKFQITISEDSPVSYKALCNEVISAVETRKRGCCVAVDPDYKYSSPYLVVMGGNVEVNESCRNRHIFVRIRE</sequence>
<dbReference type="Proteomes" id="UP000095287">
    <property type="component" value="Unplaced"/>
</dbReference>
<dbReference type="WBParaSite" id="L893_g4612.t1">
    <property type="protein sequence ID" value="L893_g4612.t1"/>
    <property type="gene ID" value="L893_g4612"/>
</dbReference>